<proteinExistence type="predicted"/>
<reference evidence="2" key="1">
    <citation type="journal article" date="2019" name="Int. J. Syst. Evol. Microbiol.">
        <title>The Global Catalogue of Microorganisms (GCM) 10K type strain sequencing project: providing services to taxonomists for standard genome sequencing and annotation.</title>
        <authorList>
            <consortium name="The Broad Institute Genomics Platform"/>
            <consortium name="The Broad Institute Genome Sequencing Center for Infectious Disease"/>
            <person name="Wu L."/>
            <person name="Ma J."/>
        </authorList>
    </citation>
    <scope>NUCLEOTIDE SEQUENCE [LARGE SCALE GENOMIC DNA]</scope>
    <source>
        <strain evidence="2">CCM 7855</strain>
    </source>
</reference>
<name>A0ABQ1U9G6_9NOCA</name>
<protein>
    <submittedName>
        <fullName evidence="1">Uncharacterized protein</fullName>
    </submittedName>
</protein>
<sequence length="285" mass="32201">MPTRTRSLGALDLSTRLWWRVTGTRVDLTGGSRWLAAPHNERGEVGDDWLHALDRRGLVRPRSADHGLIDRVDLLDGPEFESAGIDPLVRDFYEHTAAWRMEVWSQWNPLFAPGGALVTRVFGRRIQQLALPISPMSVSRGMTSGVHVIDTPDGRRDGAAWLRTLRSDRSPVYSGFYQVAAPGDAVQPHVKVTFPLEEGNVQVFLTPRLGDDGSLWLHSRSRTHGADGAYVTARVRNRWYAAMLPLHETFHVFVDDEGVLRTDHHLRVFGRLALRLHYRLDRTGH</sequence>
<dbReference type="RefSeq" id="WP_188486978.1">
    <property type="nucleotide sequence ID" value="NZ_BMCS01000001.1"/>
</dbReference>
<accession>A0ABQ1U9G6</accession>
<evidence type="ECO:0000313" key="1">
    <source>
        <dbReference type="EMBL" id="GGF13851.1"/>
    </source>
</evidence>
<organism evidence="1 2">
    <name type="scientific">Williamsia phyllosphaerae</name>
    <dbReference type="NCBI Taxonomy" id="885042"/>
    <lineage>
        <taxon>Bacteria</taxon>
        <taxon>Bacillati</taxon>
        <taxon>Actinomycetota</taxon>
        <taxon>Actinomycetes</taxon>
        <taxon>Mycobacteriales</taxon>
        <taxon>Nocardiaceae</taxon>
        <taxon>Williamsia</taxon>
    </lineage>
</organism>
<gene>
    <name evidence="1" type="ORF">GCM10007298_07310</name>
</gene>
<comment type="caution">
    <text evidence="1">The sequence shown here is derived from an EMBL/GenBank/DDBJ whole genome shotgun (WGS) entry which is preliminary data.</text>
</comment>
<dbReference type="EMBL" id="BMCS01000001">
    <property type="protein sequence ID" value="GGF13851.1"/>
    <property type="molecule type" value="Genomic_DNA"/>
</dbReference>
<keyword evidence="2" id="KW-1185">Reference proteome</keyword>
<evidence type="ECO:0000313" key="2">
    <source>
        <dbReference type="Proteomes" id="UP000632454"/>
    </source>
</evidence>
<dbReference type="Proteomes" id="UP000632454">
    <property type="component" value="Unassembled WGS sequence"/>
</dbReference>